<dbReference type="AlphaFoldDB" id="A0A6I6EN97"/>
<sequence>MDIKKIFNPDKLADKGKGKIGKNYITNLFILLLIGVLLAMVSNTFKDKSATTFNSKPQNGKNIEENTLTTVSSEEQEEVIAKEEAEIERKLKDTLENIEGVGKVKVMVYFKGGEEQIPAININDSTSLTEEKDTDGGTRKITQKNDGRTIVMMNTENGTKPFVVKKYKPEVTGVCVVAEGAEDSLIKLQIHKAVINLFGLKESQVNVYSMKK</sequence>
<accession>A0A6I6EN97</accession>
<dbReference type="Proteomes" id="UP000422764">
    <property type="component" value="Chromosome"/>
</dbReference>
<keyword evidence="1" id="KW-1133">Transmembrane helix</keyword>
<dbReference type="NCBIfam" id="TIGR02830">
    <property type="entry name" value="spore_III_AG"/>
    <property type="match status" value="1"/>
</dbReference>
<dbReference type="EMBL" id="CP046522">
    <property type="protein sequence ID" value="QGU95149.1"/>
    <property type="molecule type" value="Genomic_DNA"/>
</dbReference>
<feature type="transmembrane region" description="Helical" evidence="1">
    <location>
        <begin position="24"/>
        <end position="45"/>
    </location>
</feature>
<keyword evidence="1" id="KW-0472">Membrane</keyword>
<organism evidence="2 3">
    <name type="scientific">Clostridium bovifaecis</name>
    <dbReference type="NCBI Taxonomy" id="2184719"/>
    <lineage>
        <taxon>Bacteria</taxon>
        <taxon>Bacillati</taxon>
        <taxon>Bacillota</taxon>
        <taxon>Clostridia</taxon>
        <taxon>Eubacteriales</taxon>
        <taxon>Clostridiaceae</taxon>
        <taxon>Clostridium</taxon>
    </lineage>
</organism>
<evidence type="ECO:0000256" key="1">
    <source>
        <dbReference type="SAM" id="Phobius"/>
    </source>
</evidence>
<evidence type="ECO:0000313" key="2">
    <source>
        <dbReference type="EMBL" id="QGU95149.1"/>
    </source>
</evidence>
<protein>
    <submittedName>
        <fullName evidence="2">Stage III sporulation protein AG</fullName>
    </submittedName>
</protein>
<gene>
    <name evidence="2" type="primary">spoIIIAG</name>
    <name evidence="2" type="ORF">GOM49_08635</name>
</gene>
<evidence type="ECO:0000313" key="3">
    <source>
        <dbReference type="Proteomes" id="UP000422764"/>
    </source>
</evidence>
<reference evidence="2 3" key="1">
    <citation type="submission" date="2019-12" db="EMBL/GenBank/DDBJ databases">
        <title>Genome sequenceing of Clostridium bovifaecis.</title>
        <authorList>
            <person name="Yao Y."/>
        </authorList>
    </citation>
    <scope>NUCLEOTIDE SEQUENCE [LARGE SCALE GENOMIC DNA]</scope>
    <source>
        <strain evidence="2 3">BXX</strain>
    </source>
</reference>
<proteinExistence type="predicted"/>
<keyword evidence="1" id="KW-0812">Transmembrane</keyword>
<dbReference type="InterPro" id="IPR014195">
    <property type="entry name" value="Spore_III_AG"/>
</dbReference>
<name>A0A6I6EN97_9CLOT</name>
<keyword evidence="3" id="KW-1185">Reference proteome</keyword>